<feature type="region of interest" description="Disordered" evidence="1">
    <location>
        <begin position="166"/>
        <end position="191"/>
    </location>
</feature>
<evidence type="ECO:0000256" key="2">
    <source>
        <dbReference type="SAM" id="Phobius"/>
    </source>
</evidence>
<gene>
    <name evidence="4" type="ORF">PCON_13510</name>
</gene>
<feature type="chain" id="PRO_5004651681" description="Extracellular serine-rich protein" evidence="3">
    <location>
        <begin position="21"/>
        <end position="356"/>
    </location>
</feature>
<dbReference type="AlphaFoldDB" id="U4LKM6"/>
<dbReference type="CDD" id="cd12087">
    <property type="entry name" value="TM_EGFR-like"/>
    <property type="match status" value="1"/>
</dbReference>
<evidence type="ECO:0000313" key="4">
    <source>
        <dbReference type="EMBL" id="CCX32659.1"/>
    </source>
</evidence>
<name>U4LKM6_PYROM</name>
<accession>U4LKM6</accession>
<keyword evidence="2" id="KW-1133">Transmembrane helix</keyword>
<keyword evidence="2" id="KW-0472">Membrane</keyword>
<dbReference type="InterPro" id="IPR008972">
    <property type="entry name" value="Cupredoxin"/>
</dbReference>
<feature type="region of interest" description="Disordered" evidence="1">
    <location>
        <begin position="267"/>
        <end position="356"/>
    </location>
</feature>
<dbReference type="Gene3D" id="2.60.40.420">
    <property type="entry name" value="Cupredoxins - blue copper proteins"/>
    <property type="match status" value="1"/>
</dbReference>
<proteinExistence type="predicted"/>
<evidence type="ECO:0000256" key="1">
    <source>
        <dbReference type="SAM" id="MobiDB-lite"/>
    </source>
</evidence>
<dbReference type="OrthoDB" id="2331100at2759"/>
<dbReference type="PANTHER" id="PTHR34883:SF8">
    <property type="entry name" value="EXTRACELLULAR SERINE-RICH PROTEIN (AFU_ORTHOLOGUE AFUA_6G00670)"/>
    <property type="match status" value="1"/>
</dbReference>
<dbReference type="STRING" id="1076935.U4LKM6"/>
<evidence type="ECO:0000313" key="5">
    <source>
        <dbReference type="Proteomes" id="UP000018144"/>
    </source>
</evidence>
<dbReference type="InterPro" id="IPR052953">
    <property type="entry name" value="Ser-rich/MCO-related"/>
</dbReference>
<dbReference type="EMBL" id="HF935906">
    <property type="protein sequence ID" value="CCX32659.1"/>
    <property type="molecule type" value="Genomic_DNA"/>
</dbReference>
<evidence type="ECO:0000256" key="3">
    <source>
        <dbReference type="SAM" id="SignalP"/>
    </source>
</evidence>
<dbReference type="SUPFAM" id="SSF49503">
    <property type="entry name" value="Cupredoxins"/>
    <property type="match status" value="1"/>
</dbReference>
<dbReference type="OMA" id="GINIMED"/>
<protein>
    <recommendedName>
        <fullName evidence="6">Extracellular serine-rich protein</fullName>
    </recommendedName>
</protein>
<keyword evidence="2" id="KW-0812">Transmembrane</keyword>
<reference evidence="4 5" key="1">
    <citation type="journal article" date="2013" name="PLoS Genet.">
        <title>The genome and development-dependent transcriptomes of Pyronema confluens: a window into fungal evolution.</title>
        <authorList>
            <person name="Traeger S."/>
            <person name="Altegoer F."/>
            <person name="Freitag M."/>
            <person name="Gabaldon T."/>
            <person name="Kempken F."/>
            <person name="Kumar A."/>
            <person name="Marcet-Houben M."/>
            <person name="Poggeler S."/>
            <person name="Stajich J.E."/>
            <person name="Nowrousian M."/>
        </authorList>
    </citation>
    <scope>NUCLEOTIDE SEQUENCE [LARGE SCALE GENOMIC DNA]</scope>
    <source>
        <strain evidence="5">CBS 100304</strain>
        <tissue evidence="4">Vegetative mycelium</tissue>
    </source>
</reference>
<feature type="compositionally biased region" description="Basic and acidic residues" evidence="1">
    <location>
        <begin position="345"/>
        <end position="356"/>
    </location>
</feature>
<keyword evidence="5" id="KW-1185">Reference proteome</keyword>
<evidence type="ECO:0008006" key="6">
    <source>
        <dbReference type="Google" id="ProtNLM"/>
    </source>
</evidence>
<organism evidence="4 5">
    <name type="scientific">Pyronema omphalodes (strain CBS 100304)</name>
    <name type="common">Pyronema confluens</name>
    <dbReference type="NCBI Taxonomy" id="1076935"/>
    <lineage>
        <taxon>Eukaryota</taxon>
        <taxon>Fungi</taxon>
        <taxon>Dikarya</taxon>
        <taxon>Ascomycota</taxon>
        <taxon>Pezizomycotina</taxon>
        <taxon>Pezizomycetes</taxon>
        <taxon>Pezizales</taxon>
        <taxon>Pyronemataceae</taxon>
        <taxon>Pyronema</taxon>
    </lineage>
</organism>
<feature type="signal peptide" evidence="3">
    <location>
        <begin position="1"/>
        <end position="20"/>
    </location>
</feature>
<dbReference type="PANTHER" id="PTHR34883">
    <property type="entry name" value="SERINE-RICH PROTEIN, PUTATIVE-RELATED-RELATED"/>
    <property type="match status" value="1"/>
</dbReference>
<dbReference type="eggNOG" id="ENOG502S0EC">
    <property type="taxonomic scope" value="Eukaryota"/>
</dbReference>
<feature type="compositionally biased region" description="Polar residues" evidence="1">
    <location>
        <begin position="177"/>
        <end position="191"/>
    </location>
</feature>
<dbReference type="Proteomes" id="UP000018144">
    <property type="component" value="Unassembled WGS sequence"/>
</dbReference>
<feature type="transmembrane region" description="Helical" evidence="2">
    <location>
        <begin position="199"/>
        <end position="221"/>
    </location>
</feature>
<keyword evidence="3" id="KW-0732">Signal</keyword>
<sequence length="356" mass="38348">MMLLRTTLFSAATIFSVATAQSASGTATSSAAVATHTIKVGWPIGQHAFYPEETTANRGDKIIFEMYPANHSVVRMDPSSPCVPYDYAGHPSNEFWWSGFYPTQDTKNPLTYDIAINTADPIWFYCSAPGSCKTYSMVGVINVNNTDHNLTEVKAAATKVNFSLSPGEKIPDESGNVPGSTSSAAPASDNKSNGLSGGAIAGIVIGSIAAFSLVGILFFLVGRKKKAQEVKEKNDRDAEIAAAAMAKHDQQPPVYSDPAIDPRYSMPPGSPPPHRDTFFGGKSGHQSMVAEHTGGSDGYEPRNPNRLSELPSQNYDPVEIYTPGLPEHSMGFPPIPNEPLPDQNGDDHDRRRDTYH</sequence>